<feature type="signal peptide" evidence="1">
    <location>
        <begin position="1"/>
        <end position="20"/>
    </location>
</feature>
<keyword evidence="1" id="KW-0732">Signal</keyword>
<dbReference type="InterPro" id="IPR016024">
    <property type="entry name" value="ARM-type_fold"/>
</dbReference>
<dbReference type="PANTHER" id="PTHR12697">
    <property type="entry name" value="PBS LYASE HEAT-LIKE PROTEIN"/>
    <property type="match status" value="1"/>
</dbReference>
<dbReference type="InterPro" id="IPR011989">
    <property type="entry name" value="ARM-like"/>
</dbReference>
<evidence type="ECO:0000313" key="2">
    <source>
        <dbReference type="EMBL" id="MBP3954557.1"/>
    </source>
</evidence>
<evidence type="ECO:0000313" key="3">
    <source>
        <dbReference type="Proteomes" id="UP000676565"/>
    </source>
</evidence>
<dbReference type="Gene3D" id="1.25.10.10">
    <property type="entry name" value="Leucine-rich Repeat Variant"/>
    <property type="match status" value="3"/>
</dbReference>
<dbReference type="InterPro" id="IPR004155">
    <property type="entry name" value="PBS_lyase_HEAT"/>
</dbReference>
<dbReference type="SUPFAM" id="SSF48371">
    <property type="entry name" value="ARM repeat"/>
    <property type="match status" value="1"/>
</dbReference>
<reference evidence="2 3" key="1">
    <citation type="submission" date="2021-04" db="EMBL/GenBank/DDBJ databases">
        <authorList>
            <person name="Ivanova A."/>
        </authorList>
    </citation>
    <scope>NUCLEOTIDE SEQUENCE [LARGE SCALE GENOMIC DNA]</scope>
    <source>
        <strain evidence="2 3">G18</strain>
    </source>
</reference>
<comment type="caution">
    <text evidence="2">The sequence shown here is derived from an EMBL/GenBank/DDBJ whole genome shotgun (WGS) entry which is preliminary data.</text>
</comment>
<gene>
    <name evidence="2" type="ORF">J8F10_04575</name>
</gene>
<protein>
    <submittedName>
        <fullName evidence="2">HEAT repeat domain-containing protein</fullName>
    </submittedName>
</protein>
<dbReference type="PANTHER" id="PTHR12697:SF5">
    <property type="entry name" value="DEOXYHYPUSINE HYDROXYLASE"/>
    <property type="match status" value="1"/>
</dbReference>
<dbReference type="Proteomes" id="UP000676565">
    <property type="component" value="Unassembled WGS sequence"/>
</dbReference>
<dbReference type="EMBL" id="JAGKQQ010000001">
    <property type="protein sequence ID" value="MBP3954557.1"/>
    <property type="molecule type" value="Genomic_DNA"/>
</dbReference>
<accession>A0ABS5BLH8</accession>
<proteinExistence type="predicted"/>
<dbReference type="RefSeq" id="WP_210652679.1">
    <property type="nucleotide sequence ID" value="NZ_JAGKQQ010000001.1"/>
</dbReference>
<evidence type="ECO:0000256" key="1">
    <source>
        <dbReference type="SAM" id="SignalP"/>
    </source>
</evidence>
<dbReference type="Pfam" id="PF13646">
    <property type="entry name" value="HEAT_2"/>
    <property type="match status" value="1"/>
</dbReference>
<dbReference type="SMART" id="SM00567">
    <property type="entry name" value="EZ_HEAT"/>
    <property type="match status" value="6"/>
</dbReference>
<organism evidence="2 3">
    <name type="scientific">Gemmata palustris</name>
    <dbReference type="NCBI Taxonomy" id="2822762"/>
    <lineage>
        <taxon>Bacteria</taxon>
        <taxon>Pseudomonadati</taxon>
        <taxon>Planctomycetota</taxon>
        <taxon>Planctomycetia</taxon>
        <taxon>Gemmatales</taxon>
        <taxon>Gemmataceae</taxon>
        <taxon>Gemmata</taxon>
    </lineage>
</organism>
<feature type="chain" id="PRO_5045838618" evidence="1">
    <location>
        <begin position="21"/>
        <end position="766"/>
    </location>
</feature>
<sequence length="766" mass="82535">MLRALSAIAGLLIAGSAAQADAPKVTDLVRQLETGGAGERVIAAERLGDLGSAAADAIPALTRVARNARRGSLEGDAESRRANKHLYDACLDALTGIGPKSVPALVELLPGEKDDNFGSVARHIHSFGREAVPSVPALAKLLADDNQDFRVRVAYLLEEIGPGAEPAIPELVGLFLNPKNENDNRKSSGPLPPPPRVAAVRALLRIGPKGTKAVQEKVLPVLAKELKTGESASGGSTEEVLSVLGESGASIVPEVIAAIKNGELKFGREGAGTALLGLGVTGRQAFGKLIAGPDIEMRKEMHEVLRRYLLNEHFPTYDPFDTSPLDLTPFVPALAAMLKEGEPRQRIEVARTLSDRADKVPREVVDTIIGLFRDPAIKKWMDQEEGAWLSAPNLNSFGEVGTRALVPLLDSDSAGVREAVIDQLGHRKWSAGALPSLRKLAEASDSQSALTAAFCAAALSLDPKDAARLADRRFLRNDDPKVREYAADYLGHLDSLGAPHHEALIPLLEDKDKVAQSAARTIYDHAPKGSAAARAFTDRNLVNDHNSGRIVRVPERQPEQLPGVPDLIASATTERDEWKRAKFVLDLGDRGTAAKEAVPALKKLLTDPDPALRFAAGIALAQIENDQPALRKLLTAELERAARGRPVAWIATEALERLPPDFPELIPLIIRWLEHRNDDIRFLSIFRKYGPKAKAAVPAIHTILRGPKVPNHHYFGTELKPACEALAAIGPDAREALPELQRRFDTGSIEVALAAREAIRKITGEK</sequence>
<keyword evidence="3" id="KW-1185">Reference proteome</keyword>
<name>A0ABS5BLH8_9BACT</name>